<dbReference type="Gene3D" id="3.30.300.30">
    <property type="match status" value="1"/>
</dbReference>
<dbReference type="RefSeq" id="WP_189171506.1">
    <property type="nucleotide sequence ID" value="NZ_BMQB01000009.1"/>
</dbReference>
<dbReference type="Proteomes" id="UP000649739">
    <property type="component" value="Unassembled WGS sequence"/>
</dbReference>
<organism evidence="4 5">
    <name type="scientific">Pilimelia anulata</name>
    <dbReference type="NCBI Taxonomy" id="53371"/>
    <lineage>
        <taxon>Bacteria</taxon>
        <taxon>Bacillati</taxon>
        <taxon>Actinomycetota</taxon>
        <taxon>Actinomycetes</taxon>
        <taxon>Micromonosporales</taxon>
        <taxon>Micromonosporaceae</taxon>
        <taxon>Pilimelia</taxon>
    </lineage>
</organism>
<dbReference type="PROSITE" id="PS00455">
    <property type="entry name" value="AMP_BINDING"/>
    <property type="match status" value="1"/>
</dbReference>
<dbReference type="GO" id="GO:0016878">
    <property type="term" value="F:acid-thiol ligase activity"/>
    <property type="evidence" value="ECO:0007669"/>
    <property type="project" value="UniProtKB-ARBA"/>
</dbReference>
<evidence type="ECO:0000256" key="1">
    <source>
        <dbReference type="ARBA" id="ARBA00022598"/>
    </source>
</evidence>
<evidence type="ECO:0000313" key="5">
    <source>
        <dbReference type="Proteomes" id="UP000649739"/>
    </source>
</evidence>
<protein>
    <submittedName>
        <fullName evidence="4">2,3-dihydroxybenzoate-AMP ligase</fullName>
    </submittedName>
</protein>
<accession>A0A8J3FC30</accession>
<dbReference type="EMBL" id="BMQB01000009">
    <property type="protein sequence ID" value="GGK04152.1"/>
    <property type="molecule type" value="Genomic_DNA"/>
</dbReference>
<proteinExistence type="predicted"/>
<keyword evidence="5" id="KW-1185">Reference proteome</keyword>
<dbReference type="InterPro" id="IPR050237">
    <property type="entry name" value="ATP-dep_AMP-bd_enzyme"/>
</dbReference>
<feature type="domain" description="AMP-dependent synthetase/ligase" evidence="2">
    <location>
        <begin position="40"/>
        <end position="399"/>
    </location>
</feature>
<dbReference type="InterPro" id="IPR000873">
    <property type="entry name" value="AMP-dep_synth/lig_dom"/>
</dbReference>
<dbReference type="PANTHER" id="PTHR43767">
    <property type="entry name" value="LONG-CHAIN-FATTY-ACID--COA LIGASE"/>
    <property type="match status" value="1"/>
</dbReference>
<dbReference type="InterPro" id="IPR025110">
    <property type="entry name" value="AMP-bd_C"/>
</dbReference>
<keyword evidence="1 4" id="KW-0436">Ligase</keyword>
<evidence type="ECO:0000259" key="3">
    <source>
        <dbReference type="Pfam" id="PF13193"/>
    </source>
</evidence>
<dbReference type="PANTHER" id="PTHR43767:SF1">
    <property type="entry name" value="NONRIBOSOMAL PEPTIDE SYNTHASE PES1 (EUROFUNG)-RELATED"/>
    <property type="match status" value="1"/>
</dbReference>
<dbReference type="Gene3D" id="2.30.38.10">
    <property type="entry name" value="Luciferase, Domain 3"/>
    <property type="match status" value="1"/>
</dbReference>
<reference evidence="4" key="2">
    <citation type="submission" date="2020-09" db="EMBL/GenBank/DDBJ databases">
        <authorList>
            <person name="Sun Q."/>
            <person name="Ohkuma M."/>
        </authorList>
    </citation>
    <scope>NUCLEOTIDE SEQUENCE</scope>
    <source>
        <strain evidence="4">JCM 3090</strain>
    </source>
</reference>
<reference evidence="4" key="1">
    <citation type="journal article" date="2014" name="Int. J. Syst. Evol. Microbiol.">
        <title>Complete genome sequence of Corynebacterium casei LMG S-19264T (=DSM 44701T), isolated from a smear-ripened cheese.</title>
        <authorList>
            <consortium name="US DOE Joint Genome Institute (JGI-PGF)"/>
            <person name="Walter F."/>
            <person name="Albersmeier A."/>
            <person name="Kalinowski J."/>
            <person name="Ruckert C."/>
        </authorList>
    </citation>
    <scope>NUCLEOTIDE SEQUENCE</scope>
    <source>
        <strain evidence="4">JCM 3090</strain>
    </source>
</reference>
<dbReference type="FunFam" id="2.30.38.10:FF:000003">
    <property type="entry name" value="Vibriobactin-specific 2,3-dihydroxybenzoate-AMP ligase"/>
    <property type="match status" value="1"/>
</dbReference>
<dbReference type="AlphaFoldDB" id="A0A8J3FC30"/>
<dbReference type="Pfam" id="PF13193">
    <property type="entry name" value="AMP-binding_C"/>
    <property type="match status" value="1"/>
</dbReference>
<dbReference type="Gene3D" id="3.40.50.980">
    <property type="match status" value="2"/>
</dbReference>
<dbReference type="InterPro" id="IPR020845">
    <property type="entry name" value="AMP-binding_CS"/>
</dbReference>
<comment type="caution">
    <text evidence="4">The sequence shown here is derived from an EMBL/GenBank/DDBJ whole genome shotgun (WGS) entry which is preliminary data.</text>
</comment>
<feature type="domain" description="AMP-binding enzyme C-terminal" evidence="3">
    <location>
        <begin position="450"/>
        <end position="526"/>
    </location>
</feature>
<evidence type="ECO:0000259" key="2">
    <source>
        <dbReference type="Pfam" id="PF00501"/>
    </source>
</evidence>
<sequence>MTLADPAAPGPDLTPWPADTAAAYRAAGYWRGESFGAALRSWAARSGADPAVVDGDRTLSYAQLDAAADRFAAGILALGVRPGERAVLQLPNTADFFGVLFGLFRAGVVPVFALPAHRSSELAHFCRHSAAAVLIIPDRTGPFDHRGMVDDVRAAAPSIRHVLVAGEPGGHTPLSAVDADPVPLPDRDPGALAFLNISGGSTGLPKLIPRTADDYLYSVRVSAEVCDLGPASVYLCVLPVAHNFTLSSPGVLGTLAAGGTVVMCPQPTPGAAFPLIARHRVTITALVPPLALLWLSTERADDLSSLDVLQVGGARLPDEAAARVRPRLGCRLQQVFGMAEGLVNYTRLDDPDDVVTTTQGRPVSPADEVRVVDDHDADVPDGAEGHLLTRGPYTIRGYYRAAAHNATAFTADGFYRTGDLVRRTPAGNLVVTGRAKDQINRGGEKIAVEEVERHLLAHDAVHDAVLVGVADDHLGERTCAYVVPRAGAALTAAQLRRFVRERGLAAYKIPDRVELVPAFPVTGVGKISRAALRSALRAHVSDER</sequence>
<name>A0A8J3FC30_9ACTN</name>
<dbReference type="InterPro" id="IPR045851">
    <property type="entry name" value="AMP-bd_C_sf"/>
</dbReference>
<dbReference type="SUPFAM" id="SSF56801">
    <property type="entry name" value="Acetyl-CoA synthetase-like"/>
    <property type="match status" value="1"/>
</dbReference>
<gene>
    <name evidence="4" type="primary">dhbE</name>
    <name evidence="4" type="ORF">GCM10010123_37610</name>
</gene>
<dbReference type="Pfam" id="PF00501">
    <property type="entry name" value="AMP-binding"/>
    <property type="match status" value="1"/>
</dbReference>
<evidence type="ECO:0000313" key="4">
    <source>
        <dbReference type="EMBL" id="GGK04152.1"/>
    </source>
</evidence>